<reference evidence="2" key="1">
    <citation type="submission" date="2018-05" db="EMBL/GenBank/DDBJ databases">
        <authorList>
            <person name="Lanie J.A."/>
            <person name="Ng W.-L."/>
            <person name="Kazmierczak K.M."/>
            <person name="Andrzejewski T.M."/>
            <person name="Davidsen T.M."/>
            <person name="Wayne K.J."/>
            <person name="Tettelin H."/>
            <person name="Glass J.I."/>
            <person name="Rusch D."/>
            <person name="Podicherti R."/>
            <person name="Tsui H.-C.T."/>
            <person name="Winkler M.E."/>
        </authorList>
    </citation>
    <scope>NUCLEOTIDE SEQUENCE</scope>
</reference>
<dbReference type="PROSITE" id="PS00571">
    <property type="entry name" value="AMIDASES"/>
    <property type="match status" value="1"/>
</dbReference>
<dbReference type="InterPro" id="IPR023631">
    <property type="entry name" value="Amidase_dom"/>
</dbReference>
<dbReference type="InterPro" id="IPR000120">
    <property type="entry name" value="Amidase"/>
</dbReference>
<sequence>KYDAVGLAELVRSGEVTTEELLEEALERMRALQPELNVVVTDMEAEARQALADGLPEGPFTGVPFMLKDLNCPYAGVPMQNGSRFFADFIPDRDAEIVTRQKNAGLVCIAKTNTPEFGLCATTEPVAHGPTPNPWDLKRSGGGSSGGSAAAVAAGLVPAAHATDGGGSIRIPASCCGLVGLKTTRGRTPVGPVLGENLNSVGHVVCRTVRDTAHLLDAIAGPEIGAPNWSPPVTSPFADAVG</sequence>
<dbReference type="Gene3D" id="3.90.1300.10">
    <property type="entry name" value="Amidase signature (AS) domain"/>
    <property type="match status" value="1"/>
</dbReference>
<dbReference type="PANTHER" id="PTHR11895:SF7">
    <property type="entry name" value="GLUTAMYL-TRNA(GLN) AMIDOTRANSFERASE SUBUNIT A, MITOCHONDRIAL"/>
    <property type="match status" value="1"/>
</dbReference>
<name>A0A383C8B5_9ZZZZ</name>
<dbReference type="InterPro" id="IPR020556">
    <property type="entry name" value="Amidase_CS"/>
</dbReference>
<proteinExistence type="predicted"/>
<protein>
    <recommendedName>
        <fullName evidence="1">Amidase domain-containing protein</fullName>
    </recommendedName>
</protein>
<dbReference type="AlphaFoldDB" id="A0A383C8B5"/>
<gene>
    <name evidence="2" type="ORF">METZ01_LOCUS481143</name>
</gene>
<evidence type="ECO:0000259" key="1">
    <source>
        <dbReference type="Pfam" id="PF01425"/>
    </source>
</evidence>
<dbReference type="SUPFAM" id="SSF75304">
    <property type="entry name" value="Amidase signature (AS) enzymes"/>
    <property type="match status" value="1"/>
</dbReference>
<evidence type="ECO:0000313" key="2">
    <source>
        <dbReference type="EMBL" id="SVE28289.1"/>
    </source>
</evidence>
<accession>A0A383C8B5</accession>
<feature type="domain" description="Amidase" evidence="1">
    <location>
        <begin position="20"/>
        <end position="233"/>
    </location>
</feature>
<dbReference type="Pfam" id="PF01425">
    <property type="entry name" value="Amidase"/>
    <property type="match status" value="1"/>
</dbReference>
<dbReference type="InterPro" id="IPR036928">
    <property type="entry name" value="AS_sf"/>
</dbReference>
<organism evidence="2">
    <name type="scientific">marine metagenome</name>
    <dbReference type="NCBI Taxonomy" id="408172"/>
    <lineage>
        <taxon>unclassified sequences</taxon>
        <taxon>metagenomes</taxon>
        <taxon>ecological metagenomes</taxon>
    </lineage>
</organism>
<dbReference type="GO" id="GO:0003824">
    <property type="term" value="F:catalytic activity"/>
    <property type="evidence" value="ECO:0007669"/>
    <property type="project" value="InterPro"/>
</dbReference>
<dbReference type="PANTHER" id="PTHR11895">
    <property type="entry name" value="TRANSAMIDASE"/>
    <property type="match status" value="1"/>
</dbReference>
<dbReference type="EMBL" id="UINC01206595">
    <property type="protein sequence ID" value="SVE28289.1"/>
    <property type="molecule type" value="Genomic_DNA"/>
</dbReference>
<feature type="non-terminal residue" evidence="2">
    <location>
        <position position="242"/>
    </location>
</feature>
<feature type="non-terminal residue" evidence="2">
    <location>
        <position position="1"/>
    </location>
</feature>